<dbReference type="AlphaFoldDB" id="A0A2P7YYV3"/>
<dbReference type="GeneID" id="36564211"/>
<evidence type="ECO:0000256" key="1">
    <source>
        <dbReference type="ARBA" id="ARBA00007326"/>
    </source>
</evidence>
<dbReference type="Proteomes" id="UP000241107">
    <property type="component" value="Unassembled WGS sequence"/>
</dbReference>
<organism evidence="5 6">
    <name type="scientific">Candidozyma pseudohaemuli</name>
    <dbReference type="NCBI Taxonomy" id="418784"/>
    <lineage>
        <taxon>Eukaryota</taxon>
        <taxon>Fungi</taxon>
        <taxon>Dikarya</taxon>
        <taxon>Ascomycota</taxon>
        <taxon>Saccharomycotina</taxon>
        <taxon>Pichiomycetes</taxon>
        <taxon>Metschnikowiaceae</taxon>
        <taxon>Candidozyma</taxon>
    </lineage>
</organism>
<dbReference type="PROSITE" id="PS00709">
    <property type="entry name" value="RIBOSOMAL_L30E_1"/>
    <property type="match status" value="1"/>
</dbReference>
<evidence type="ECO:0000259" key="4">
    <source>
        <dbReference type="Pfam" id="PF01248"/>
    </source>
</evidence>
<dbReference type="GO" id="GO:0003735">
    <property type="term" value="F:structural constituent of ribosome"/>
    <property type="evidence" value="ECO:0007669"/>
    <property type="project" value="EnsemblFungi"/>
</dbReference>
<dbReference type="SUPFAM" id="SSF55315">
    <property type="entry name" value="L30e-like"/>
    <property type="match status" value="1"/>
</dbReference>
<dbReference type="RefSeq" id="XP_024715846.1">
    <property type="nucleotide sequence ID" value="XM_024856247.1"/>
</dbReference>
<dbReference type="GO" id="GO:0048025">
    <property type="term" value="P:negative regulation of mRNA splicing, via spliceosome"/>
    <property type="evidence" value="ECO:0007669"/>
    <property type="project" value="EnsemblFungi"/>
</dbReference>
<dbReference type="EMBL" id="PYFQ01000001">
    <property type="protein sequence ID" value="PSK41147.1"/>
    <property type="molecule type" value="Genomic_DNA"/>
</dbReference>
<reference evidence="5 6" key="1">
    <citation type="submission" date="2018-03" db="EMBL/GenBank/DDBJ databases">
        <title>Candida pseudohaemulonii genome assembly and annotation.</title>
        <authorList>
            <person name="Munoz J.F."/>
            <person name="Gade L.G."/>
            <person name="Chow N.A."/>
            <person name="Litvintseva A.P."/>
            <person name="Loparev V.N."/>
            <person name="Cuomo C.A."/>
        </authorList>
    </citation>
    <scope>NUCLEOTIDE SEQUENCE [LARGE SCALE GENOMIC DNA]</scope>
    <source>
        <strain evidence="5 6">B12108</strain>
    </source>
</reference>
<comment type="similarity">
    <text evidence="1">Belongs to the eukaryotic ribosomal protein eL30 family.</text>
</comment>
<evidence type="ECO:0000256" key="3">
    <source>
        <dbReference type="ARBA" id="ARBA00023274"/>
    </source>
</evidence>
<name>A0A2P7YYV3_9ASCO</name>
<dbReference type="PANTHER" id="PTHR11449">
    <property type="entry name" value="RIBOSOMAL PROTEIN L30"/>
    <property type="match status" value="1"/>
</dbReference>
<sequence>MRIENEKFYLVEPAGVDAGFTTFNLEVLEAPKNKNTDNVNAKLGLVMKSGKYTLGYKSTVKALRAGKAKLIIIAGNTPVLRKSELEYYAMLSKTQVYYFAGGNNELGTVCGKLFRVGTMAILDVGDSDILSAI</sequence>
<protein>
    <submittedName>
        <fullName evidence="5">60S ribosomal protein L30</fullName>
    </submittedName>
</protein>
<dbReference type="GO" id="GO:0006364">
    <property type="term" value="P:rRNA processing"/>
    <property type="evidence" value="ECO:0007669"/>
    <property type="project" value="EnsemblFungi"/>
</dbReference>
<dbReference type="Gene3D" id="3.30.1330.30">
    <property type="match status" value="1"/>
</dbReference>
<dbReference type="STRING" id="418784.A0A2P7YYV3"/>
<dbReference type="OrthoDB" id="1928736at2759"/>
<accession>A0A2P7YYV3</accession>
<dbReference type="VEuPathDB" id="FungiDB:C7M61_000819"/>
<comment type="caution">
    <text evidence="5">The sequence shown here is derived from an EMBL/GenBank/DDBJ whole genome shotgun (WGS) entry which is preliminary data.</text>
</comment>
<dbReference type="InterPro" id="IPR004038">
    <property type="entry name" value="Ribosomal_eL8/eL30/eS12/Gad45"/>
</dbReference>
<dbReference type="GO" id="GO:0030627">
    <property type="term" value="F:pre-mRNA 5'-splice site binding"/>
    <property type="evidence" value="ECO:0007669"/>
    <property type="project" value="EnsemblFungi"/>
</dbReference>
<dbReference type="InterPro" id="IPR022991">
    <property type="entry name" value="Ribosomal_eL30_CS"/>
</dbReference>
<dbReference type="Pfam" id="PF01248">
    <property type="entry name" value="Ribosomal_L7Ae"/>
    <property type="match status" value="1"/>
</dbReference>
<keyword evidence="6" id="KW-1185">Reference proteome</keyword>
<dbReference type="FunFam" id="3.30.1330.30:FF:000001">
    <property type="entry name" value="60S ribosomal protein L30"/>
    <property type="match status" value="1"/>
</dbReference>
<keyword evidence="2 5" id="KW-0689">Ribosomal protein</keyword>
<evidence type="ECO:0000256" key="2">
    <source>
        <dbReference type="ARBA" id="ARBA00022980"/>
    </source>
</evidence>
<feature type="domain" description="Ribosomal protein eL8/eL30/eS12/Gadd45" evidence="4">
    <location>
        <begin position="38"/>
        <end position="130"/>
    </location>
</feature>
<keyword evidence="3" id="KW-0687">Ribonucleoprotein</keyword>
<dbReference type="GO" id="GO:0022625">
    <property type="term" value="C:cytosolic large ribosomal subunit"/>
    <property type="evidence" value="ECO:0007669"/>
    <property type="project" value="EnsemblFungi"/>
</dbReference>
<evidence type="ECO:0000313" key="6">
    <source>
        <dbReference type="Proteomes" id="UP000241107"/>
    </source>
</evidence>
<dbReference type="PROSITE" id="PS00993">
    <property type="entry name" value="RIBOSOMAL_L30E_2"/>
    <property type="match status" value="1"/>
</dbReference>
<evidence type="ECO:0000313" key="5">
    <source>
        <dbReference type="EMBL" id="PSK41147.1"/>
    </source>
</evidence>
<proteinExistence type="inferred from homology"/>
<dbReference type="InterPro" id="IPR039109">
    <property type="entry name" value="Ribosomal_eL30-like"/>
</dbReference>
<gene>
    <name evidence="5" type="ORF">C7M61_000819</name>
</gene>
<dbReference type="InterPro" id="IPR029064">
    <property type="entry name" value="Ribosomal_eL30-like_sf"/>
</dbReference>
<dbReference type="NCBIfam" id="NF002172">
    <property type="entry name" value="PRK01018.1"/>
    <property type="match status" value="1"/>
</dbReference>